<feature type="region of interest" description="Disordered" evidence="1">
    <location>
        <begin position="84"/>
        <end position="115"/>
    </location>
</feature>
<dbReference type="Proteomes" id="UP000770661">
    <property type="component" value="Unassembled WGS sequence"/>
</dbReference>
<feature type="compositionally biased region" description="Basic residues" evidence="1">
    <location>
        <begin position="84"/>
        <end position="95"/>
    </location>
</feature>
<dbReference type="AlphaFoldDB" id="A0A8J4Y9F6"/>
<protein>
    <submittedName>
        <fullName evidence="2">Uncharacterized protein</fullName>
    </submittedName>
</protein>
<dbReference type="EMBL" id="JACEEZ010009375">
    <property type="protein sequence ID" value="KAG0722563.1"/>
    <property type="molecule type" value="Genomic_DNA"/>
</dbReference>
<organism evidence="2 3">
    <name type="scientific">Chionoecetes opilio</name>
    <name type="common">Atlantic snow crab</name>
    <name type="synonym">Cancer opilio</name>
    <dbReference type="NCBI Taxonomy" id="41210"/>
    <lineage>
        <taxon>Eukaryota</taxon>
        <taxon>Metazoa</taxon>
        <taxon>Ecdysozoa</taxon>
        <taxon>Arthropoda</taxon>
        <taxon>Crustacea</taxon>
        <taxon>Multicrustacea</taxon>
        <taxon>Malacostraca</taxon>
        <taxon>Eumalacostraca</taxon>
        <taxon>Eucarida</taxon>
        <taxon>Decapoda</taxon>
        <taxon>Pleocyemata</taxon>
        <taxon>Brachyura</taxon>
        <taxon>Eubrachyura</taxon>
        <taxon>Majoidea</taxon>
        <taxon>Majidae</taxon>
        <taxon>Chionoecetes</taxon>
    </lineage>
</organism>
<reference evidence="2" key="1">
    <citation type="submission" date="2020-07" db="EMBL/GenBank/DDBJ databases">
        <title>The High-quality genome of the commercially important snow crab, Chionoecetes opilio.</title>
        <authorList>
            <person name="Jeong J.-H."/>
            <person name="Ryu S."/>
        </authorList>
    </citation>
    <scope>NUCLEOTIDE SEQUENCE</scope>
    <source>
        <strain evidence="2">MADBK_172401_WGS</strain>
        <tissue evidence="2">Digestive gland</tissue>
    </source>
</reference>
<sequence>MPCSTLGKKKSTALPVSQLPGFIRLLLSLEREKNRLGNRGFPYPIKILQLHRNIPQAKPVDCRSSELERFTRFIDKNSLWGRGRNKKGTVLPKKKEHGEIPPITAPAAATKRAGPGWHWTTCQPQAQNRPPAGCGWHWMQKQSPGFLSGARSLRQKGCK</sequence>
<comment type="caution">
    <text evidence="2">The sequence shown here is derived from an EMBL/GenBank/DDBJ whole genome shotgun (WGS) entry which is preliminary data.</text>
</comment>
<evidence type="ECO:0000256" key="1">
    <source>
        <dbReference type="SAM" id="MobiDB-lite"/>
    </source>
</evidence>
<accession>A0A8J4Y9F6</accession>
<proteinExistence type="predicted"/>
<evidence type="ECO:0000313" key="2">
    <source>
        <dbReference type="EMBL" id="KAG0722563.1"/>
    </source>
</evidence>
<feature type="compositionally biased region" description="Low complexity" evidence="1">
    <location>
        <begin position="100"/>
        <end position="110"/>
    </location>
</feature>
<evidence type="ECO:0000313" key="3">
    <source>
        <dbReference type="Proteomes" id="UP000770661"/>
    </source>
</evidence>
<name>A0A8J4Y9F6_CHIOP</name>
<keyword evidence="3" id="KW-1185">Reference proteome</keyword>
<gene>
    <name evidence="2" type="ORF">GWK47_044274</name>
</gene>